<dbReference type="InterPro" id="IPR001492">
    <property type="entry name" value="Flagellin"/>
</dbReference>
<feature type="domain" description="Flagellin C-terminal" evidence="5">
    <location>
        <begin position="216"/>
        <end position="296"/>
    </location>
</feature>
<keyword evidence="6" id="KW-0966">Cell projection</keyword>
<comment type="similarity">
    <text evidence="1 3">Belongs to the bacterial flagellin family.</text>
</comment>
<protein>
    <recommendedName>
        <fullName evidence="3">Flagellin</fullName>
    </recommendedName>
</protein>
<dbReference type="AlphaFoldDB" id="A0A1H8CNC0"/>
<evidence type="ECO:0000259" key="5">
    <source>
        <dbReference type="Pfam" id="PF00700"/>
    </source>
</evidence>
<dbReference type="GO" id="GO:0009288">
    <property type="term" value="C:bacterial-type flagellum"/>
    <property type="evidence" value="ECO:0007669"/>
    <property type="project" value="UniProtKB-SubCell"/>
</dbReference>
<dbReference type="GO" id="GO:0005198">
    <property type="term" value="F:structural molecule activity"/>
    <property type="evidence" value="ECO:0007669"/>
    <property type="project" value="UniProtKB-UniRule"/>
</dbReference>
<comment type="subcellular location">
    <subcellularLocation>
        <location evidence="3">Secreted</location>
    </subcellularLocation>
    <subcellularLocation>
        <location evidence="3">Bacterial flagellum</location>
    </subcellularLocation>
</comment>
<proteinExistence type="inferred from homology"/>
<dbReference type="Pfam" id="PF00669">
    <property type="entry name" value="Flagellin_N"/>
    <property type="match status" value="1"/>
</dbReference>
<gene>
    <name evidence="6" type="ORF">SAMN05192583_1660</name>
</gene>
<dbReference type="PANTHER" id="PTHR42792:SF1">
    <property type="entry name" value="FLAGELLAR HOOK-ASSOCIATED PROTEIN 3"/>
    <property type="match status" value="1"/>
</dbReference>
<dbReference type="InterPro" id="IPR001029">
    <property type="entry name" value="Flagellin_N"/>
</dbReference>
<keyword evidence="2 3" id="KW-0975">Bacterial flagellum</keyword>
<comment type="function">
    <text evidence="3">Flagellin is the subunit protein which polymerizes to form the filaments of bacterial flagella.</text>
</comment>
<keyword evidence="3" id="KW-0964">Secreted</keyword>
<dbReference type="RefSeq" id="WP_093665224.1">
    <property type="nucleotide sequence ID" value="NZ_FOCF01000003.1"/>
</dbReference>
<evidence type="ECO:0000256" key="2">
    <source>
        <dbReference type="ARBA" id="ARBA00023143"/>
    </source>
</evidence>
<keyword evidence="6" id="KW-0969">Cilium</keyword>
<dbReference type="SUPFAM" id="SSF64518">
    <property type="entry name" value="Phase 1 flagellin"/>
    <property type="match status" value="1"/>
</dbReference>
<dbReference type="InterPro" id="IPR046358">
    <property type="entry name" value="Flagellin_C"/>
</dbReference>
<dbReference type="EMBL" id="FOCF01000003">
    <property type="protein sequence ID" value="SEM95788.1"/>
    <property type="molecule type" value="Genomic_DNA"/>
</dbReference>
<dbReference type="PANTHER" id="PTHR42792">
    <property type="entry name" value="FLAGELLIN"/>
    <property type="match status" value="1"/>
</dbReference>
<feature type="domain" description="Flagellin N-terminal" evidence="4">
    <location>
        <begin position="3"/>
        <end position="136"/>
    </location>
</feature>
<organism evidence="6 7">
    <name type="scientific">Sphingomonas gellani</name>
    <dbReference type="NCBI Taxonomy" id="1166340"/>
    <lineage>
        <taxon>Bacteria</taxon>
        <taxon>Pseudomonadati</taxon>
        <taxon>Pseudomonadota</taxon>
        <taxon>Alphaproteobacteria</taxon>
        <taxon>Sphingomonadales</taxon>
        <taxon>Sphingomonadaceae</taxon>
        <taxon>Sphingomonas</taxon>
    </lineage>
</organism>
<evidence type="ECO:0000256" key="1">
    <source>
        <dbReference type="ARBA" id="ARBA00005709"/>
    </source>
</evidence>
<sequence length="297" mass="31309">MQISTSMFYDTSSKRMTALNDRATLLQTQISTGKKIQTPSENPVLSQQSAEFDRMDSDAKVYGTNLTLADSQLSQTDSTLKQIASQVQRALELAIQAASGTQNGATRSIIGNELGSIVGALQGLANTSDVRGQPLFGTPDGTPAVSRDAQGNFSYAKTNVSEIPIGDGQTVQANESAERVFTFKGKDTLSVIAKLAAALQGGGDVGDTVKDALGDLNDANDQVSTVRASVGARAARVDLQQTLLTQSNTDRAALRSSVEDVDVTSAIAELQKTMTVLSATQASFTKLSSLSLFDYLK</sequence>
<dbReference type="Pfam" id="PF00700">
    <property type="entry name" value="Flagellin_C"/>
    <property type="match status" value="1"/>
</dbReference>
<name>A0A1H8CNC0_9SPHN</name>
<evidence type="ECO:0000313" key="6">
    <source>
        <dbReference type="EMBL" id="SEM95788.1"/>
    </source>
</evidence>
<accession>A0A1H8CNC0</accession>
<keyword evidence="7" id="KW-1185">Reference proteome</keyword>
<dbReference type="Gene3D" id="1.20.1330.10">
    <property type="entry name" value="f41 fragment of flagellin, N-terminal domain"/>
    <property type="match status" value="1"/>
</dbReference>
<keyword evidence="6" id="KW-0282">Flagellum</keyword>
<dbReference type="STRING" id="1166340.SAMN05192583_1660"/>
<dbReference type="OrthoDB" id="7389561at2"/>
<evidence type="ECO:0000313" key="7">
    <source>
        <dbReference type="Proteomes" id="UP000199206"/>
    </source>
</evidence>
<evidence type="ECO:0000259" key="4">
    <source>
        <dbReference type="Pfam" id="PF00669"/>
    </source>
</evidence>
<dbReference type="Proteomes" id="UP000199206">
    <property type="component" value="Unassembled WGS sequence"/>
</dbReference>
<dbReference type="GO" id="GO:0005576">
    <property type="term" value="C:extracellular region"/>
    <property type="evidence" value="ECO:0007669"/>
    <property type="project" value="UniProtKB-SubCell"/>
</dbReference>
<reference evidence="7" key="1">
    <citation type="submission" date="2016-10" db="EMBL/GenBank/DDBJ databases">
        <authorList>
            <person name="Varghese N."/>
            <person name="Submissions S."/>
        </authorList>
    </citation>
    <scope>NUCLEOTIDE SEQUENCE [LARGE SCALE GENOMIC DNA]</scope>
    <source>
        <strain evidence="7">S6-262</strain>
    </source>
</reference>
<evidence type="ECO:0000256" key="3">
    <source>
        <dbReference type="RuleBase" id="RU362073"/>
    </source>
</evidence>